<reference evidence="3" key="1">
    <citation type="submission" date="2006-06" db="EMBL/GenBank/DDBJ databases">
        <title>Complete sequence of chromosome of Chelativorans sp. BNC1.</title>
        <authorList>
            <consortium name="US DOE Joint Genome Institute"/>
            <person name="Copeland A."/>
            <person name="Lucas S."/>
            <person name="Lapidus A."/>
            <person name="Barry K."/>
            <person name="Detter J.C."/>
            <person name="Glavina del Rio T."/>
            <person name="Hammon N."/>
            <person name="Israni S."/>
            <person name="Dalin E."/>
            <person name="Tice H."/>
            <person name="Pitluck S."/>
            <person name="Chertkov O."/>
            <person name="Brettin T."/>
            <person name="Bruce D."/>
            <person name="Han C."/>
            <person name="Tapia R."/>
            <person name="Gilna P."/>
            <person name="Schmutz J."/>
            <person name="Larimer F."/>
            <person name="Land M."/>
            <person name="Hauser L."/>
            <person name="Kyrpides N."/>
            <person name="Mikhailova N."/>
            <person name="Richardson P."/>
        </authorList>
    </citation>
    <scope>NUCLEOTIDE SEQUENCE</scope>
    <source>
        <strain evidence="3">BNC1</strain>
    </source>
</reference>
<dbReference type="AlphaFoldDB" id="Q11G37"/>
<evidence type="ECO:0000256" key="1">
    <source>
        <dbReference type="ARBA" id="ARBA00008791"/>
    </source>
</evidence>
<feature type="domain" description="UspA" evidence="2">
    <location>
        <begin position="154"/>
        <end position="275"/>
    </location>
</feature>
<dbReference type="KEGG" id="mes:Meso_2248"/>
<accession>Q11G37</accession>
<comment type="similarity">
    <text evidence="1">Belongs to the universal stress protein A family.</text>
</comment>
<organism evidence="3">
    <name type="scientific">Chelativorans sp. (strain BNC1)</name>
    <dbReference type="NCBI Taxonomy" id="266779"/>
    <lineage>
        <taxon>Bacteria</taxon>
        <taxon>Pseudomonadati</taxon>
        <taxon>Pseudomonadota</taxon>
        <taxon>Alphaproteobacteria</taxon>
        <taxon>Hyphomicrobiales</taxon>
        <taxon>Phyllobacteriaceae</taxon>
        <taxon>Chelativorans</taxon>
    </lineage>
</organism>
<dbReference type="OrthoDB" id="9804721at2"/>
<evidence type="ECO:0000259" key="2">
    <source>
        <dbReference type="Pfam" id="PF00582"/>
    </source>
</evidence>
<dbReference type="InterPro" id="IPR006015">
    <property type="entry name" value="Universal_stress_UspA"/>
</dbReference>
<dbReference type="Gene3D" id="3.40.50.12370">
    <property type="match status" value="1"/>
</dbReference>
<dbReference type="PANTHER" id="PTHR46268">
    <property type="entry name" value="STRESS RESPONSE PROTEIN NHAX"/>
    <property type="match status" value="1"/>
</dbReference>
<dbReference type="EMBL" id="CP000390">
    <property type="protein sequence ID" value="ABG63638.1"/>
    <property type="molecule type" value="Genomic_DNA"/>
</dbReference>
<dbReference type="SUPFAM" id="SSF52402">
    <property type="entry name" value="Adenine nucleotide alpha hydrolases-like"/>
    <property type="match status" value="2"/>
</dbReference>
<sequence>MYSDILLPLITHPDASSESVATNAARVAKCLGAQLHAMALEVEVPDISNALSGLLLDLPKLIREVEESSRAKGQRLLQLVADKAASLGIECRVENIHARETEFGPVAANAARYHDLSLIGWTASNATTQVVAEALIFESGRPVVVLPEAETETIKHVAIAWDGSRVAARAVSDAMPFLRKAKAVSIIVVTDEKPIKDGRGAKLLADYLAKRGYRSSVHSVHAAGRPIGETLQAEAQKLGADLLVMGAYGHSRLRQFVLGGATSGVLEDLRMPVLLSH</sequence>
<gene>
    <name evidence="3" type="ordered locus">Meso_2248</name>
</gene>
<dbReference type="InterPro" id="IPR006016">
    <property type="entry name" value="UspA"/>
</dbReference>
<dbReference type="PRINTS" id="PR01438">
    <property type="entry name" value="UNVRSLSTRESS"/>
</dbReference>
<dbReference type="CDD" id="cd00293">
    <property type="entry name" value="USP-like"/>
    <property type="match status" value="1"/>
</dbReference>
<dbReference type="STRING" id="266779.Meso_2248"/>
<dbReference type="eggNOG" id="COG0589">
    <property type="taxonomic scope" value="Bacteria"/>
</dbReference>
<protein>
    <submittedName>
        <fullName evidence="3">UspA</fullName>
    </submittedName>
</protein>
<dbReference type="PANTHER" id="PTHR46268:SF15">
    <property type="entry name" value="UNIVERSAL STRESS PROTEIN HP_0031"/>
    <property type="match status" value="1"/>
</dbReference>
<dbReference type="HOGENOM" id="CLU_049301_5_2_5"/>
<proteinExistence type="inferred from homology"/>
<name>Q11G37_CHESB</name>
<dbReference type="Pfam" id="PF00582">
    <property type="entry name" value="Usp"/>
    <property type="match status" value="1"/>
</dbReference>
<evidence type="ECO:0000313" key="3">
    <source>
        <dbReference type="EMBL" id="ABG63638.1"/>
    </source>
</evidence>